<dbReference type="GO" id="GO:0030246">
    <property type="term" value="F:carbohydrate binding"/>
    <property type="evidence" value="ECO:0007669"/>
    <property type="project" value="UniProtKB-KW"/>
</dbReference>
<evidence type="ECO:0000256" key="11">
    <source>
        <dbReference type="ARBA" id="ARBA00022741"/>
    </source>
</evidence>
<dbReference type="FunFam" id="1.10.510.10:FF:000240">
    <property type="entry name" value="Lectin-domain containing receptor kinase A4.3"/>
    <property type="match status" value="1"/>
</dbReference>
<feature type="signal peptide" evidence="21">
    <location>
        <begin position="1"/>
        <end position="27"/>
    </location>
</feature>
<reference evidence="23" key="2">
    <citation type="submission" date="2018-05" db="EMBL/GenBank/DDBJ databases">
        <title>OmerRS3 (Oryza meridionalis Reference Sequence Version 3).</title>
        <authorList>
            <person name="Zhang J."/>
            <person name="Kudrna D."/>
            <person name="Lee S."/>
            <person name="Talag J."/>
            <person name="Welchert J."/>
            <person name="Wing R.A."/>
        </authorList>
    </citation>
    <scope>NUCLEOTIDE SEQUENCE [LARGE SCALE GENOMIC DNA]</scope>
    <source>
        <strain evidence="23">cv. OR44</strain>
    </source>
</reference>
<keyword evidence="8 20" id="KW-0812">Transmembrane</keyword>
<dbReference type="GO" id="GO:0005886">
    <property type="term" value="C:plasma membrane"/>
    <property type="evidence" value="ECO:0007669"/>
    <property type="project" value="UniProtKB-SubCell"/>
</dbReference>
<protein>
    <recommendedName>
        <fullName evidence="4">non-specific serine/threonine protein kinase</fullName>
        <ecNumber evidence="4">2.7.11.1</ecNumber>
    </recommendedName>
</protein>
<dbReference type="InterPro" id="IPR050528">
    <property type="entry name" value="L-type_Lectin-RKs"/>
</dbReference>
<dbReference type="GO" id="GO:0005524">
    <property type="term" value="F:ATP binding"/>
    <property type="evidence" value="ECO:0007669"/>
    <property type="project" value="UniProtKB-UniRule"/>
</dbReference>
<dbReference type="CDD" id="cd14066">
    <property type="entry name" value="STKc_IRAK"/>
    <property type="match status" value="1"/>
</dbReference>
<keyword evidence="10" id="KW-0430">Lectin</keyword>
<evidence type="ECO:0000256" key="17">
    <source>
        <dbReference type="ARBA" id="ARBA00023180"/>
    </source>
</evidence>
<dbReference type="EC" id="2.7.11.1" evidence="4"/>
<keyword evidence="14 20" id="KW-1133">Transmembrane helix</keyword>
<dbReference type="PROSITE" id="PS50011">
    <property type="entry name" value="PROTEIN_KINASE_DOM"/>
    <property type="match status" value="1"/>
</dbReference>
<dbReference type="PROSITE" id="PS00108">
    <property type="entry name" value="PROTEIN_KINASE_ST"/>
    <property type="match status" value="1"/>
</dbReference>
<keyword evidence="5" id="KW-1003">Cell membrane</keyword>
<keyword evidence="6" id="KW-0723">Serine/threonine-protein kinase</keyword>
<name>A0A0E0EDB1_9ORYZ</name>
<dbReference type="PANTHER" id="PTHR27007">
    <property type="match status" value="1"/>
</dbReference>
<evidence type="ECO:0000259" key="22">
    <source>
        <dbReference type="PROSITE" id="PS50011"/>
    </source>
</evidence>
<dbReference type="SUPFAM" id="SSF49899">
    <property type="entry name" value="Concanavalin A-like lectins/glucanases"/>
    <property type="match status" value="1"/>
</dbReference>
<dbReference type="Pfam" id="PF00069">
    <property type="entry name" value="Pkinase"/>
    <property type="match status" value="1"/>
</dbReference>
<proteinExistence type="inferred from homology"/>
<evidence type="ECO:0000256" key="18">
    <source>
        <dbReference type="PROSITE-ProRule" id="PRU10141"/>
    </source>
</evidence>
<dbReference type="HOGENOM" id="CLU_000288_62_6_1"/>
<comment type="subcellular location">
    <subcellularLocation>
        <location evidence="1">Cell membrane</location>
        <topology evidence="1">Single-pass type I membrane protein</topology>
    </subcellularLocation>
</comment>
<dbReference type="GO" id="GO:0002229">
    <property type="term" value="P:defense response to oomycetes"/>
    <property type="evidence" value="ECO:0007669"/>
    <property type="project" value="UniProtKB-ARBA"/>
</dbReference>
<sequence>MGAKRSSMIPALLLLASLSIFELPCSSRSLSFNYNFSNSTTFNRSDIATDGSTSLVNFIELTQNPEPDHEGIHIFNASGRASYGHPVPLWDEATGEVTSFTTRFSFLIKFNYSSDATYTPSDGLAFFLSSYPSEMPPFDGGGLLGLFTNSTCMNSSAAAPIVAVEFDTYQNEWDQSSDHIGIDVNSIDSTVVKTLPSRSLSNVTKPMVASVSYNNSTRMLAVMLQMAPQDGSKKYELNSTVDLKNLLPAQVAVGFSAGTGWSLELHQVLTWSFNSTLVASEERRENATRGRPAVAVVAAGVVVASVVVVGASICLFVMIRRRRISRGWTREEYEMGGSDDCDMNDEFEQGTGPRRFLYSQLATATNDFSEDGKLGEGGFGSVYRGVLSEPAGVHVAVKRISKTSKQGRKEYASEVSIISRLRHRNLVQLVGWCHGRGDFLLVYELVPNGSLDAHLYGGGATLPWPTRYEIALGLGSALLYLHSGYEKCVVHRDIKPSNIMLDSAFAAKLGDFGLAKLVDHGDTSQTTAVLAGTMGYMNPEYAASGKASTASDVYSFGIVLLEMCCGRRPVLLQEQSIRSRLLEWVWDLHGRGAILEAADERLRGGELELDAKQMECVMVVGLWCAHPDRGVRPSIKQALAALQFEAPLPALPPTMPVPTYSSSPSLALYCDAAAASSSSSSAGFSSSTSGERSSTSSSAATAESSWLLKHNNRGSENIVLGNN</sequence>
<feature type="transmembrane region" description="Helical" evidence="20">
    <location>
        <begin position="293"/>
        <end position="319"/>
    </location>
</feature>
<comment type="similarity">
    <text evidence="2">In the N-terminal section; belongs to the leguminous lectin family.</text>
</comment>
<dbReference type="InterPro" id="IPR017441">
    <property type="entry name" value="Protein_kinase_ATP_BS"/>
</dbReference>
<dbReference type="Gene3D" id="3.30.200.20">
    <property type="entry name" value="Phosphorylase Kinase, domain 1"/>
    <property type="match status" value="1"/>
</dbReference>
<keyword evidence="11 18" id="KW-0547">Nucleotide-binding</keyword>
<keyword evidence="24" id="KW-1185">Reference proteome</keyword>
<dbReference type="PROSITE" id="PS00307">
    <property type="entry name" value="LECTIN_LEGUME_BETA"/>
    <property type="match status" value="1"/>
</dbReference>
<dbReference type="Gene3D" id="2.60.120.200">
    <property type="match status" value="1"/>
</dbReference>
<evidence type="ECO:0000256" key="20">
    <source>
        <dbReference type="SAM" id="Phobius"/>
    </source>
</evidence>
<dbReference type="InterPro" id="IPR000719">
    <property type="entry name" value="Prot_kinase_dom"/>
</dbReference>
<dbReference type="InterPro" id="IPR011009">
    <property type="entry name" value="Kinase-like_dom_sf"/>
</dbReference>
<dbReference type="PROSITE" id="PS00107">
    <property type="entry name" value="PROTEIN_KINASE_ATP"/>
    <property type="match status" value="1"/>
</dbReference>
<evidence type="ECO:0000256" key="5">
    <source>
        <dbReference type="ARBA" id="ARBA00022475"/>
    </source>
</evidence>
<dbReference type="FunFam" id="3.30.200.20:FF:000168">
    <property type="entry name" value="L-type lectin-domain containing receptor kinase IX.1"/>
    <property type="match status" value="1"/>
</dbReference>
<keyword evidence="7" id="KW-0808">Transferase</keyword>
<keyword evidence="12" id="KW-0418">Kinase</keyword>
<dbReference type="Gene3D" id="1.10.510.10">
    <property type="entry name" value="Transferase(Phosphotransferase) domain 1"/>
    <property type="match status" value="1"/>
</dbReference>
<accession>A0A0E0EDB1</accession>
<evidence type="ECO:0000256" key="16">
    <source>
        <dbReference type="ARBA" id="ARBA00023170"/>
    </source>
</evidence>
<evidence type="ECO:0000256" key="19">
    <source>
        <dbReference type="SAM" id="MobiDB-lite"/>
    </source>
</evidence>
<dbReference type="Gramene" id="OMERI07G15970.1">
    <property type="protein sequence ID" value="OMERI07G15970.1"/>
    <property type="gene ID" value="OMERI07G15970"/>
</dbReference>
<reference evidence="23" key="1">
    <citation type="submission" date="2015-04" db="UniProtKB">
        <authorList>
            <consortium name="EnsemblPlants"/>
        </authorList>
    </citation>
    <scope>IDENTIFICATION</scope>
</reference>
<dbReference type="eggNOG" id="ENOG502QTX3">
    <property type="taxonomic scope" value="Eukaryota"/>
</dbReference>
<feature type="region of interest" description="Disordered" evidence="19">
    <location>
        <begin position="678"/>
        <end position="706"/>
    </location>
</feature>
<evidence type="ECO:0000256" key="7">
    <source>
        <dbReference type="ARBA" id="ARBA00022679"/>
    </source>
</evidence>
<dbReference type="InterPro" id="IPR019825">
    <property type="entry name" value="Lectin_legB_Mn/Ca_BS"/>
</dbReference>
<keyword evidence="17" id="KW-0325">Glycoprotein</keyword>
<dbReference type="GO" id="GO:0004674">
    <property type="term" value="F:protein serine/threonine kinase activity"/>
    <property type="evidence" value="ECO:0007669"/>
    <property type="project" value="UniProtKB-KW"/>
</dbReference>
<dbReference type="CDD" id="cd06899">
    <property type="entry name" value="lectin_legume_LecRK_Arcelin_ConA"/>
    <property type="match status" value="1"/>
</dbReference>
<evidence type="ECO:0000256" key="1">
    <source>
        <dbReference type="ARBA" id="ARBA00004251"/>
    </source>
</evidence>
<feature type="binding site" evidence="18">
    <location>
        <position position="398"/>
    </location>
    <ligand>
        <name>ATP</name>
        <dbReference type="ChEBI" id="CHEBI:30616"/>
    </ligand>
</feature>
<dbReference type="InterPro" id="IPR013320">
    <property type="entry name" value="ConA-like_dom_sf"/>
</dbReference>
<evidence type="ECO:0000256" key="10">
    <source>
        <dbReference type="ARBA" id="ARBA00022734"/>
    </source>
</evidence>
<dbReference type="STRING" id="40149.A0A0E0EDB1"/>
<evidence type="ECO:0000313" key="23">
    <source>
        <dbReference type="EnsemblPlants" id="OMERI07G15970.1"/>
    </source>
</evidence>
<organism evidence="23">
    <name type="scientific">Oryza meridionalis</name>
    <dbReference type="NCBI Taxonomy" id="40149"/>
    <lineage>
        <taxon>Eukaryota</taxon>
        <taxon>Viridiplantae</taxon>
        <taxon>Streptophyta</taxon>
        <taxon>Embryophyta</taxon>
        <taxon>Tracheophyta</taxon>
        <taxon>Spermatophyta</taxon>
        <taxon>Magnoliopsida</taxon>
        <taxon>Liliopsida</taxon>
        <taxon>Poales</taxon>
        <taxon>Poaceae</taxon>
        <taxon>BOP clade</taxon>
        <taxon>Oryzoideae</taxon>
        <taxon>Oryzeae</taxon>
        <taxon>Oryzinae</taxon>
        <taxon>Oryza</taxon>
    </lineage>
</organism>
<feature type="compositionally biased region" description="Low complexity" evidence="19">
    <location>
        <begin position="678"/>
        <end position="705"/>
    </location>
</feature>
<dbReference type="SUPFAM" id="SSF56112">
    <property type="entry name" value="Protein kinase-like (PK-like)"/>
    <property type="match status" value="1"/>
</dbReference>
<dbReference type="InterPro" id="IPR008271">
    <property type="entry name" value="Ser/Thr_kinase_AS"/>
</dbReference>
<dbReference type="InterPro" id="IPR001220">
    <property type="entry name" value="Legume_lectin_dom"/>
</dbReference>
<evidence type="ECO:0000256" key="8">
    <source>
        <dbReference type="ARBA" id="ARBA00022692"/>
    </source>
</evidence>
<dbReference type="SMART" id="SM00220">
    <property type="entry name" value="S_TKc"/>
    <property type="match status" value="1"/>
</dbReference>
<evidence type="ECO:0000313" key="24">
    <source>
        <dbReference type="Proteomes" id="UP000008021"/>
    </source>
</evidence>
<comment type="similarity">
    <text evidence="3">In the C-terminal section; belongs to the protein kinase superfamily. Ser/Thr protein kinase family.</text>
</comment>
<keyword evidence="16" id="KW-0675">Receptor</keyword>
<evidence type="ECO:0000256" key="14">
    <source>
        <dbReference type="ARBA" id="ARBA00022989"/>
    </source>
</evidence>
<keyword evidence="13 18" id="KW-0067">ATP-binding</keyword>
<dbReference type="EnsemblPlants" id="OMERI07G15970.1">
    <property type="protein sequence ID" value="OMERI07G15970.1"/>
    <property type="gene ID" value="OMERI07G15970"/>
</dbReference>
<dbReference type="Pfam" id="PF00139">
    <property type="entry name" value="Lectin_legB"/>
    <property type="match status" value="1"/>
</dbReference>
<evidence type="ECO:0000256" key="6">
    <source>
        <dbReference type="ARBA" id="ARBA00022527"/>
    </source>
</evidence>
<keyword evidence="15 20" id="KW-0472">Membrane</keyword>
<evidence type="ECO:0000256" key="4">
    <source>
        <dbReference type="ARBA" id="ARBA00012513"/>
    </source>
</evidence>
<evidence type="ECO:0000256" key="21">
    <source>
        <dbReference type="SAM" id="SignalP"/>
    </source>
</evidence>
<dbReference type="Proteomes" id="UP000008021">
    <property type="component" value="Chromosome 7"/>
</dbReference>
<evidence type="ECO:0000256" key="12">
    <source>
        <dbReference type="ARBA" id="ARBA00022777"/>
    </source>
</evidence>
<feature type="domain" description="Protein kinase" evidence="22">
    <location>
        <begin position="368"/>
        <end position="651"/>
    </location>
</feature>
<keyword evidence="9 21" id="KW-0732">Signal</keyword>
<feature type="chain" id="PRO_5002357906" description="non-specific serine/threonine protein kinase" evidence="21">
    <location>
        <begin position="28"/>
        <end position="723"/>
    </location>
</feature>
<evidence type="ECO:0000256" key="15">
    <source>
        <dbReference type="ARBA" id="ARBA00023136"/>
    </source>
</evidence>
<evidence type="ECO:0000256" key="9">
    <source>
        <dbReference type="ARBA" id="ARBA00022729"/>
    </source>
</evidence>
<dbReference type="AlphaFoldDB" id="A0A0E0EDB1"/>
<evidence type="ECO:0000256" key="3">
    <source>
        <dbReference type="ARBA" id="ARBA00010217"/>
    </source>
</evidence>
<evidence type="ECO:0000256" key="2">
    <source>
        <dbReference type="ARBA" id="ARBA00008536"/>
    </source>
</evidence>
<evidence type="ECO:0000256" key="13">
    <source>
        <dbReference type="ARBA" id="ARBA00022840"/>
    </source>
</evidence>